<accession>A0A939DJF6</accession>
<comment type="caution">
    <text evidence="1">The sequence shown here is derived from an EMBL/GenBank/DDBJ whole genome shotgun (WGS) entry which is preliminary data.</text>
</comment>
<evidence type="ECO:0000313" key="1">
    <source>
        <dbReference type="EMBL" id="MBN7823762.1"/>
    </source>
</evidence>
<dbReference type="Gene3D" id="3.40.50.300">
    <property type="entry name" value="P-loop containing nucleotide triphosphate hydrolases"/>
    <property type="match status" value="1"/>
</dbReference>
<dbReference type="Pfam" id="PF13671">
    <property type="entry name" value="AAA_33"/>
    <property type="match status" value="1"/>
</dbReference>
<organism evidence="1 2">
    <name type="scientific">Bowmanella dokdonensis</name>
    <dbReference type="NCBI Taxonomy" id="751969"/>
    <lineage>
        <taxon>Bacteria</taxon>
        <taxon>Pseudomonadati</taxon>
        <taxon>Pseudomonadota</taxon>
        <taxon>Gammaproteobacteria</taxon>
        <taxon>Alteromonadales</taxon>
        <taxon>Alteromonadaceae</taxon>
        <taxon>Bowmanella</taxon>
    </lineage>
</organism>
<dbReference type="PANTHER" id="PTHR37807:SF3">
    <property type="entry name" value="OS07G0160300 PROTEIN"/>
    <property type="match status" value="1"/>
</dbReference>
<sequence length="168" mass="18891">MLYIFSGLPGTGKTELSRYLARHIGALYLRIDTIEQSLKDQHIKDIYDHGYQIGFALALDNLKLGQAVVADSVNPVIASRLGWHNVATKAGVPFVDIEIVCSDEQEHQTRVENRASDIATLKLPRWSDIAQREYHPWTESRILIDTAGRAPEQSKEELIRALQLLSSI</sequence>
<proteinExistence type="predicted"/>
<reference evidence="1" key="1">
    <citation type="submission" date="2021-03" db="EMBL/GenBank/DDBJ databases">
        <title>novel species isolated from a fishpond in China.</title>
        <authorList>
            <person name="Lu H."/>
            <person name="Cai Z."/>
        </authorList>
    </citation>
    <scope>NUCLEOTIDE SEQUENCE</scope>
    <source>
        <strain evidence="1">JCM 30855</strain>
    </source>
</reference>
<protein>
    <submittedName>
        <fullName evidence="1">AAA family ATPase</fullName>
    </submittedName>
</protein>
<gene>
    <name evidence="1" type="ORF">J0A66_00860</name>
</gene>
<dbReference type="InterPro" id="IPR027417">
    <property type="entry name" value="P-loop_NTPase"/>
</dbReference>
<dbReference type="Proteomes" id="UP000664654">
    <property type="component" value="Unassembled WGS sequence"/>
</dbReference>
<dbReference type="EMBL" id="JAFKCV010000001">
    <property type="protein sequence ID" value="MBN7823762.1"/>
    <property type="molecule type" value="Genomic_DNA"/>
</dbReference>
<dbReference type="AlphaFoldDB" id="A0A939DJF6"/>
<dbReference type="PANTHER" id="PTHR37807">
    <property type="entry name" value="OS07G0160300 PROTEIN"/>
    <property type="match status" value="1"/>
</dbReference>
<name>A0A939DJF6_9ALTE</name>
<keyword evidence="2" id="KW-1185">Reference proteome</keyword>
<dbReference type="SUPFAM" id="SSF52540">
    <property type="entry name" value="P-loop containing nucleoside triphosphate hydrolases"/>
    <property type="match status" value="1"/>
</dbReference>
<evidence type="ECO:0000313" key="2">
    <source>
        <dbReference type="Proteomes" id="UP000664654"/>
    </source>
</evidence>